<dbReference type="Proteomes" id="UP001187415">
    <property type="component" value="Unassembled WGS sequence"/>
</dbReference>
<name>A0AA88LJB4_CHASR</name>
<accession>A0AA88LJB4</accession>
<organism evidence="2 3">
    <name type="scientific">Channa striata</name>
    <name type="common">Snakehead murrel</name>
    <name type="synonym">Ophicephalus striatus</name>
    <dbReference type="NCBI Taxonomy" id="64152"/>
    <lineage>
        <taxon>Eukaryota</taxon>
        <taxon>Metazoa</taxon>
        <taxon>Chordata</taxon>
        <taxon>Craniata</taxon>
        <taxon>Vertebrata</taxon>
        <taxon>Euteleostomi</taxon>
        <taxon>Actinopterygii</taxon>
        <taxon>Neopterygii</taxon>
        <taxon>Teleostei</taxon>
        <taxon>Neoteleostei</taxon>
        <taxon>Acanthomorphata</taxon>
        <taxon>Anabantaria</taxon>
        <taxon>Anabantiformes</taxon>
        <taxon>Channoidei</taxon>
        <taxon>Channidae</taxon>
        <taxon>Channa</taxon>
    </lineage>
</organism>
<evidence type="ECO:0000313" key="3">
    <source>
        <dbReference type="Proteomes" id="UP001187415"/>
    </source>
</evidence>
<feature type="compositionally biased region" description="Low complexity" evidence="1">
    <location>
        <begin position="195"/>
        <end position="206"/>
    </location>
</feature>
<keyword evidence="3" id="KW-1185">Reference proteome</keyword>
<dbReference type="EMBL" id="JAUPFM010000026">
    <property type="protein sequence ID" value="KAK2814692.1"/>
    <property type="molecule type" value="Genomic_DNA"/>
</dbReference>
<feature type="compositionally biased region" description="Basic and acidic residues" evidence="1">
    <location>
        <begin position="160"/>
        <end position="176"/>
    </location>
</feature>
<feature type="compositionally biased region" description="Low complexity" evidence="1">
    <location>
        <begin position="45"/>
        <end position="59"/>
    </location>
</feature>
<dbReference type="AlphaFoldDB" id="A0AA88LJB4"/>
<feature type="region of interest" description="Disordered" evidence="1">
    <location>
        <begin position="104"/>
        <end position="206"/>
    </location>
</feature>
<proteinExistence type="predicted"/>
<gene>
    <name evidence="2" type="ORF">Q5P01_000658</name>
</gene>
<evidence type="ECO:0000313" key="2">
    <source>
        <dbReference type="EMBL" id="KAK2814692.1"/>
    </source>
</evidence>
<reference evidence="2" key="1">
    <citation type="submission" date="2023-07" db="EMBL/GenBank/DDBJ databases">
        <title>Chromosome-level Genome Assembly of Striped Snakehead (Channa striata).</title>
        <authorList>
            <person name="Liu H."/>
        </authorList>
    </citation>
    <scope>NUCLEOTIDE SEQUENCE</scope>
    <source>
        <strain evidence="2">Gz</strain>
        <tissue evidence="2">Muscle</tissue>
    </source>
</reference>
<comment type="caution">
    <text evidence="2">The sequence shown here is derived from an EMBL/GenBank/DDBJ whole genome shotgun (WGS) entry which is preliminary data.</text>
</comment>
<feature type="region of interest" description="Disordered" evidence="1">
    <location>
        <begin position="1"/>
        <end position="63"/>
    </location>
</feature>
<evidence type="ECO:0000256" key="1">
    <source>
        <dbReference type="SAM" id="MobiDB-lite"/>
    </source>
</evidence>
<sequence>MWRHGRPPAGVARGLSPSDRGSARGRLPGIQLGGLGDGRSVAEDPLAGPSPALAGPRGAFPSRRCARPALGRLGKAGRRWLAAPAVSSCPCPHLAASWGRGLSARSPLSRGEGRAPAPGATVDRADCPQCAPTRRVARAGPAHVKKRRQGSAAMSATHPTRLETRTKESNARESEGSSKPVGMNESEGRAPAEVGSAPPWSGAPPARLARTVGRWSVSARDRTRKMVNYAWAGRSQRKLWWRPVAVLRANRSSDLGIGAKD</sequence>
<protein>
    <submittedName>
        <fullName evidence="2">Uncharacterized protein</fullName>
    </submittedName>
</protein>